<feature type="domain" description="HTH luxR-type" evidence="4">
    <location>
        <begin position="797"/>
        <end position="862"/>
    </location>
</feature>
<evidence type="ECO:0000259" key="4">
    <source>
        <dbReference type="PROSITE" id="PS50043"/>
    </source>
</evidence>
<evidence type="ECO:0000256" key="3">
    <source>
        <dbReference type="SAM" id="MobiDB-lite"/>
    </source>
</evidence>
<evidence type="ECO:0000313" key="6">
    <source>
        <dbReference type="Proteomes" id="UP001595960"/>
    </source>
</evidence>
<dbReference type="SUPFAM" id="SSF46894">
    <property type="entry name" value="C-terminal effector domain of the bipartite response regulators"/>
    <property type="match status" value="1"/>
</dbReference>
<dbReference type="CDD" id="cd06170">
    <property type="entry name" value="LuxR_C_like"/>
    <property type="match status" value="1"/>
</dbReference>
<evidence type="ECO:0000256" key="2">
    <source>
        <dbReference type="ARBA" id="ARBA00022840"/>
    </source>
</evidence>
<dbReference type="EMBL" id="JBHSJC010000001">
    <property type="protein sequence ID" value="MFC4828173.1"/>
    <property type="molecule type" value="Genomic_DNA"/>
</dbReference>
<reference evidence="6" key="1">
    <citation type="journal article" date="2019" name="Int. J. Syst. Evol. Microbiol.">
        <title>The Global Catalogue of Microorganisms (GCM) 10K type strain sequencing project: providing services to taxonomists for standard genome sequencing and annotation.</title>
        <authorList>
            <consortium name="The Broad Institute Genomics Platform"/>
            <consortium name="The Broad Institute Genome Sequencing Center for Infectious Disease"/>
            <person name="Wu L."/>
            <person name="Ma J."/>
        </authorList>
    </citation>
    <scope>NUCLEOTIDE SEQUENCE [LARGE SCALE GENOMIC DNA]</scope>
    <source>
        <strain evidence="6">CGMCC 1.12192</strain>
    </source>
</reference>
<comment type="caution">
    <text evidence="5">The sequence shown here is derived from an EMBL/GenBank/DDBJ whole genome shotgun (WGS) entry which is preliminary data.</text>
</comment>
<name>A0ABV9R2W5_9MICO</name>
<dbReference type="Pfam" id="PF00196">
    <property type="entry name" value="GerE"/>
    <property type="match status" value="1"/>
</dbReference>
<dbReference type="Proteomes" id="UP001595960">
    <property type="component" value="Unassembled WGS sequence"/>
</dbReference>
<protein>
    <submittedName>
        <fullName evidence="5">Helix-turn-helix transcriptional regulator</fullName>
    </submittedName>
</protein>
<dbReference type="InterPro" id="IPR036388">
    <property type="entry name" value="WH-like_DNA-bd_sf"/>
</dbReference>
<dbReference type="PANTHER" id="PTHR16305:SF35">
    <property type="entry name" value="TRANSCRIPTIONAL ACTIVATOR DOMAIN"/>
    <property type="match status" value="1"/>
</dbReference>
<sequence length="864" mass="92659">MGLFERTPEVSALRREVREIAVAGRVLAVTGDAGSGKTSLLAEALAPVVTGPAASHPRVVRGLCDPLATPRPLGPVGELLDQLGDGHTAPGPGAAEPGGLGGIERRLVDLVATRPTVLVVDDAQWIDAASVEVLRHLVRRIDALPALLVLSYRDTAVGLGHTLMPLLGDIARSERTTRLALPPLSLDAVREMLHGRPDAERVHRLTGGNPFFASEIARHPEEELPTTVRDAVLASATHLDHADLEILQLIAVAPDGLDDRLLPPLGIDVPVLRRLERTGLLIRTHRGVGFRHELARQSVAESVQPGVEPLLHLRLLDAFERLDSRDAAVLTHHAVAASDGPRILRYARLAAERAIEASSHTEAVAFLQLALDHLGDDPGERAERARLLESLSTEQYMVSRLPESLASISAALRLREQLDDRDGIAAAHDRRAIVEYYSARRRAAEAQADLAASAGGDGEAAASANATRAYLAYRRHDLETARGILEHEAERTGGGTTARLRRSITEAAADLVDGDLASRGLLLLHAATAIERSLDEIGTTAYSNLSALDIEQRRLREAESVLSQSIPLTIERDIPICSQWQTGMRARLHLLRGRWTASAEDASAVIADHGAPLALVWPHLVSTLLGIRRGGEAAAIGDHLDSAFALALELGESLQTLAVLAGCAERSWSTGAPDPRLDRIDEHLAAADARPGTEWAIGELLVWLDRIGMPGHSAVHVAEPHRLELEGRHDEAGDRWDDLGAPFDAAMARLHSRDAAVAIGALERLEALGADGTAARARELLAARGIRALPPRPRTSTRSNPAGLTNRQLDVARLVAHGFTNAELAERLFISPKTADHHVSAILAKLGLSSRRDIVRSARELGLG</sequence>
<evidence type="ECO:0000256" key="1">
    <source>
        <dbReference type="ARBA" id="ARBA00022741"/>
    </source>
</evidence>
<dbReference type="SMART" id="SM00421">
    <property type="entry name" value="HTH_LUXR"/>
    <property type="match status" value="1"/>
</dbReference>
<feature type="region of interest" description="Disordered" evidence="3">
    <location>
        <begin position="80"/>
        <end position="99"/>
    </location>
</feature>
<dbReference type="RefSeq" id="WP_204391131.1">
    <property type="nucleotide sequence ID" value="NZ_JAFBBW010000001.1"/>
</dbReference>
<dbReference type="PRINTS" id="PR00038">
    <property type="entry name" value="HTHLUXR"/>
</dbReference>
<dbReference type="InterPro" id="IPR016032">
    <property type="entry name" value="Sig_transdc_resp-reg_C-effctor"/>
</dbReference>
<dbReference type="InterPro" id="IPR027417">
    <property type="entry name" value="P-loop_NTPase"/>
</dbReference>
<proteinExistence type="predicted"/>
<accession>A0ABV9R2W5</accession>
<keyword evidence="2" id="KW-0067">ATP-binding</keyword>
<dbReference type="PROSITE" id="PS50043">
    <property type="entry name" value="HTH_LUXR_2"/>
    <property type="match status" value="1"/>
</dbReference>
<evidence type="ECO:0000313" key="5">
    <source>
        <dbReference type="EMBL" id="MFC4828173.1"/>
    </source>
</evidence>
<dbReference type="PANTHER" id="PTHR16305">
    <property type="entry name" value="TESTICULAR SOLUBLE ADENYLYL CYCLASE"/>
    <property type="match status" value="1"/>
</dbReference>
<organism evidence="5 6">
    <name type="scientific">Agromyces aurantiacus</name>
    <dbReference type="NCBI Taxonomy" id="165814"/>
    <lineage>
        <taxon>Bacteria</taxon>
        <taxon>Bacillati</taxon>
        <taxon>Actinomycetota</taxon>
        <taxon>Actinomycetes</taxon>
        <taxon>Micrococcales</taxon>
        <taxon>Microbacteriaceae</taxon>
        <taxon>Agromyces</taxon>
    </lineage>
</organism>
<keyword evidence="6" id="KW-1185">Reference proteome</keyword>
<dbReference type="Pfam" id="PF13191">
    <property type="entry name" value="AAA_16"/>
    <property type="match status" value="1"/>
</dbReference>
<gene>
    <name evidence="5" type="ORF">ACFPER_05180</name>
</gene>
<dbReference type="InterPro" id="IPR000792">
    <property type="entry name" value="Tscrpt_reg_LuxR_C"/>
</dbReference>
<dbReference type="Gene3D" id="1.10.10.10">
    <property type="entry name" value="Winged helix-like DNA-binding domain superfamily/Winged helix DNA-binding domain"/>
    <property type="match status" value="1"/>
</dbReference>
<dbReference type="InterPro" id="IPR041664">
    <property type="entry name" value="AAA_16"/>
</dbReference>
<dbReference type="SUPFAM" id="SSF52540">
    <property type="entry name" value="P-loop containing nucleoside triphosphate hydrolases"/>
    <property type="match status" value="1"/>
</dbReference>
<keyword evidence="1" id="KW-0547">Nucleotide-binding</keyword>